<dbReference type="InterPro" id="IPR027939">
    <property type="entry name" value="NMT1/THI5"/>
</dbReference>
<protein>
    <recommendedName>
        <fullName evidence="10">Thiamine pyrimidine synthase</fullName>
    </recommendedName>
</protein>
<name>A0A929F9H7_LEPEC</name>
<evidence type="ECO:0000256" key="1">
    <source>
        <dbReference type="ARBA" id="ARBA00003469"/>
    </source>
</evidence>
<comment type="catalytic activity">
    <reaction evidence="11">
        <text>N(6)-(pyridoxal phosphate)-L-lysyl-[4-amino-5-hydroxymethyl-2-methylpyrimidine phosphate synthase] + L-histidyl-[4-amino-5-hydroxymethyl-2-methylpyrimidine phosphate synthase] + 2 Fe(3+) + 4 H2O = L-lysyl-[4-amino-5-hydroxymethyl-2-methylpyrimidine phosphate synthase] + (2S)-2-amino-5-hydroxy-4-oxopentanoyl-[4-amino-5-hydroxymethyl-2-methylpyrimidine phosphate synthase] + 4-amino-2-methyl-5-(phosphooxymethyl)pyrimidine + 3-oxopropanoate + 2 Fe(2+) + 2 H(+)</text>
        <dbReference type="Rhea" id="RHEA:65756"/>
        <dbReference type="Rhea" id="RHEA-COMP:16892"/>
        <dbReference type="Rhea" id="RHEA-COMP:16893"/>
        <dbReference type="Rhea" id="RHEA-COMP:16894"/>
        <dbReference type="Rhea" id="RHEA-COMP:16895"/>
        <dbReference type="ChEBI" id="CHEBI:15377"/>
        <dbReference type="ChEBI" id="CHEBI:15378"/>
        <dbReference type="ChEBI" id="CHEBI:29033"/>
        <dbReference type="ChEBI" id="CHEBI:29034"/>
        <dbReference type="ChEBI" id="CHEBI:29969"/>
        <dbReference type="ChEBI" id="CHEBI:29979"/>
        <dbReference type="ChEBI" id="CHEBI:33190"/>
        <dbReference type="ChEBI" id="CHEBI:58354"/>
        <dbReference type="ChEBI" id="CHEBI:143915"/>
        <dbReference type="ChEBI" id="CHEBI:157692"/>
    </reaction>
    <physiologicalReaction direction="left-to-right" evidence="11">
        <dbReference type="Rhea" id="RHEA:65757"/>
    </physiologicalReaction>
</comment>
<feature type="domain" description="SsuA/THI5-like" evidence="12">
    <location>
        <begin position="32"/>
        <end position="242"/>
    </location>
</feature>
<comment type="pathway">
    <text evidence="2">Cofactor biosynthesis; thiamine diphosphate biosynthesis.</text>
</comment>
<comment type="similarity">
    <text evidence="3">Belongs to the NMT1/THI5 family.</text>
</comment>
<keyword evidence="5" id="KW-0808">Transferase</keyword>
<evidence type="ECO:0000256" key="3">
    <source>
        <dbReference type="ARBA" id="ARBA00009406"/>
    </source>
</evidence>
<comment type="subunit">
    <text evidence="4">Homodimer.</text>
</comment>
<evidence type="ECO:0000256" key="7">
    <source>
        <dbReference type="ARBA" id="ARBA00022898"/>
    </source>
</evidence>
<keyword evidence="7" id="KW-0663">Pyridoxal phosphate</keyword>
<keyword evidence="6" id="KW-0479">Metal-binding</keyword>
<dbReference type="GO" id="GO:0016740">
    <property type="term" value="F:transferase activity"/>
    <property type="evidence" value="ECO:0007669"/>
    <property type="project" value="UniProtKB-KW"/>
</dbReference>
<gene>
    <name evidence="13" type="ORF">IQ260_22305</name>
</gene>
<keyword evidence="8" id="KW-0784">Thiamine biosynthesis</keyword>
<dbReference type="GO" id="GO:0046872">
    <property type="term" value="F:metal ion binding"/>
    <property type="evidence" value="ECO:0007669"/>
    <property type="project" value="UniProtKB-KW"/>
</dbReference>
<evidence type="ECO:0000256" key="8">
    <source>
        <dbReference type="ARBA" id="ARBA00022977"/>
    </source>
</evidence>
<evidence type="ECO:0000313" key="14">
    <source>
        <dbReference type="Proteomes" id="UP000615026"/>
    </source>
</evidence>
<evidence type="ECO:0000256" key="11">
    <source>
        <dbReference type="ARBA" id="ARBA00048179"/>
    </source>
</evidence>
<dbReference type="PANTHER" id="PTHR31528:SF1">
    <property type="entry name" value="4-AMINO-5-HYDROXYMETHYL-2-METHYLPYRIMIDINE PHOSPHATE SYNTHASE THI11-RELATED"/>
    <property type="match status" value="1"/>
</dbReference>
<dbReference type="PANTHER" id="PTHR31528">
    <property type="entry name" value="4-AMINO-5-HYDROXYMETHYL-2-METHYLPYRIMIDINE PHOSPHATE SYNTHASE THI11-RELATED"/>
    <property type="match status" value="1"/>
</dbReference>
<reference evidence="13" key="1">
    <citation type="submission" date="2020-10" db="EMBL/GenBank/DDBJ databases">
        <authorList>
            <person name="Castelo-Branco R."/>
            <person name="Eusebio N."/>
            <person name="Adriana R."/>
            <person name="Vieira A."/>
            <person name="Brugerolle De Fraissinette N."/>
            <person name="Rezende De Castro R."/>
            <person name="Schneider M.P."/>
            <person name="Vasconcelos V."/>
            <person name="Leao P.N."/>
        </authorList>
    </citation>
    <scope>NUCLEOTIDE SEQUENCE</scope>
    <source>
        <strain evidence="13">LEGE 11479</strain>
    </source>
</reference>
<evidence type="ECO:0000313" key="13">
    <source>
        <dbReference type="EMBL" id="MBE9069381.1"/>
    </source>
</evidence>
<dbReference type="GO" id="GO:0009228">
    <property type="term" value="P:thiamine biosynthetic process"/>
    <property type="evidence" value="ECO:0007669"/>
    <property type="project" value="UniProtKB-KW"/>
</dbReference>
<dbReference type="SUPFAM" id="SSF53850">
    <property type="entry name" value="Periplasmic binding protein-like II"/>
    <property type="match status" value="1"/>
</dbReference>
<keyword evidence="9" id="KW-0408">Iron</keyword>
<accession>A0A929F9H7</accession>
<evidence type="ECO:0000256" key="4">
    <source>
        <dbReference type="ARBA" id="ARBA00011738"/>
    </source>
</evidence>
<keyword evidence="14" id="KW-1185">Reference proteome</keyword>
<dbReference type="EMBL" id="JADEXP010000267">
    <property type="protein sequence ID" value="MBE9069381.1"/>
    <property type="molecule type" value="Genomic_DNA"/>
</dbReference>
<evidence type="ECO:0000256" key="9">
    <source>
        <dbReference type="ARBA" id="ARBA00023004"/>
    </source>
</evidence>
<evidence type="ECO:0000256" key="10">
    <source>
        <dbReference type="ARBA" id="ARBA00033171"/>
    </source>
</evidence>
<evidence type="ECO:0000259" key="12">
    <source>
        <dbReference type="Pfam" id="PF09084"/>
    </source>
</evidence>
<dbReference type="Gene3D" id="3.40.190.10">
    <property type="entry name" value="Periplasmic binding protein-like II"/>
    <property type="match status" value="2"/>
</dbReference>
<evidence type="ECO:0000256" key="2">
    <source>
        <dbReference type="ARBA" id="ARBA00004948"/>
    </source>
</evidence>
<dbReference type="Proteomes" id="UP000615026">
    <property type="component" value="Unassembled WGS sequence"/>
</dbReference>
<comment type="caution">
    <text evidence="13">The sequence shown here is derived from an EMBL/GenBank/DDBJ whole genome shotgun (WGS) entry which is preliminary data.</text>
</comment>
<evidence type="ECO:0000256" key="6">
    <source>
        <dbReference type="ARBA" id="ARBA00022723"/>
    </source>
</evidence>
<dbReference type="InterPro" id="IPR015168">
    <property type="entry name" value="SsuA/THI5"/>
</dbReference>
<proteinExistence type="inferred from homology"/>
<dbReference type="Pfam" id="PF09084">
    <property type="entry name" value="NMT1"/>
    <property type="match status" value="1"/>
</dbReference>
<organism evidence="13 14">
    <name type="scientific">Leptolyngbya cf. ectocarpi LEGE 11479</name>
    <dbReference type="NCBI Taxonomy" id="1828722"/>
    <lineage>
        <taxon>Bacteria</taxon>
        <taxon>Bacillati</taxon>
        <taxon>Cyanobacteriota</taxon>
        <taxon>Cyanophyceae</taxon>
        <taxon>Leptolyngbyales</taxon>
        <taxon>Leptolyngbyaceae</taxon>
        <taxon>Leptolyngbya group</taxon>
        <taxon>Leptolyngbya</taxon>
    </lineage>
</organism>
<evidence type="ECO:0000256" key="5">
    <source>
        <dbReference type="ARBA" id="ARBA00022679"/>
    </source>
</evidence>
<sequence length="316" mass="35282">MLSRRTFLQAGVGMIPGLRPQPLTMQLDWRLNAQFAGLCVAQARNYYQRQGLTVTLNPAPPDLDVVQTVVSQPHTLGCAEESLILAAQSRGVEVVAIAAMLQASPLSLMSLPNGGLHDLSQLIGKRIGVHSDGQKALELVLSLHNIAPARVNTIEIPYQNKYQRLIDGEFDAVQCYALDEPIRFAQRIGQAPVLLTFSDYGFDAYSQVIFAPVQLVHEQPEVIHRFLTATFAGWRWAINHPSSTAQLLIDRYVEPDYQDMTYQVESLKMIATYMQCDRQRLGVLDQTRWQRSAQQLAQAGLIDAMPDTSVDLNLWP</sequence>
<dbReference type="AlphaFoldDB" id="A0A929F9H7"/>
<comment type="function">
    <text evidence="1">Responsible for the formation of the pyrimidine heterocycle in the thiamine biosynthesis pathway. Catalyzes the formation of hydroxymethylpyrimidine phosphate (HMP-P) from histidine and pyridoxal phosphate (PLP). The protein uses PLP and the active site histidine to form HMP-P, generating an inactive enzyme. The enzyme can only undergo a single turnover, which suggests it is a suicide enzyme.</text>
</comment>